<proteinExistence type="predicted"/>
<dbReference type="EMBL" id="JAXUIC010000012">
    <property type="protein sequence ID" value="KAK4559625.1"/>
    <property type="molecule type" value="Genomic_DNA"/>
</dbReference>
<keyword evidence="2" id="KW-1185">Reference proteome</keyword>
<dbReference type="PANTHER" id="PTHR34950">
    <property type="entry name" value="OS04G0457400 PROTEIN"/>
    <property type="match status" value="1"/>
</dbReference>
<evidence type="ECO:0000313" key="2">
    <source>
        <dbReference type="Proteomes" id="UP001324115"/>
    </source>
</evidence>
<evidence type="ECO:0000313" key="1">
    <source>
        <dbReference type="EMBL" id="KAK4559625.1"/>
    </source>
</evidence>
<gene>
    <name evidence="1" type="ORF">RGQ29_008724</name>
</gene>
<organism evidence="1 2">
    <name type="scientific">Quercus rubra</name>
    <name type="common">Northern red oak</name>
    <name type="synonym">Quercus borealis</name>
    <dbReference type="NCBI Taxonomy" id="3512"/>
    <lineage>
        <taxon>Eukaryota</taxon>
        <taxon>Viridiplantae</taxon>
        <taxon>Streptophyta</taxon>
        <taxon>Embryophyta</taxon>
        <taxon>Tracheophyta</taxon>
        <taxon>Spermatophyta</taxon>
        <taxon>Magnoliopsida</taxon>
        <taxon>eudicotyledons</taxon>
        <taxon>Gunneridae</taxon>
        <taxon>Pentapetalae</taxon>
        <taxon>rosids</taxon>
        <taxon>fabids</taxon>
        <taxon>Fagales</taxon>
        <taxon>Fagaceae</taxon>
        <taxon>Quercus</taxon>
    </lineage>
</organism>
<comment type="caution">
    <text evidence="1">The sequence shown here is derived from an EMBL/GenBank/DDBJ whole genome shotgun (WGS) entry which is preliminary data.</text>
</comment>
<protein>
    <submittedName>
        <fullName evidence="1">Uncharacterized protein</fullName>
    </submittedName>
</protein>
<accession>A0AAN7E171</accession>
<dbReference type="Proteomes" id="UP001324115">
    <property type="component" value="Unassembled WGS sequence"/>
</dbReference>
<dbReference type="PANTHER" id="PTHR34950:SF8">
    <property type="entry name" value="TPX2 C-TERMINAL DOMAIN-CONTAINING PROTEIN"/>
    <property type="match status" value="1"/>
</dbReference>
<name>A0AAN7E171_QUERU</name>
<dbReference type="AlphaFoldDB" id="A0AAN7E171"/>
<reference evidence="1 2" key="1">
    <citation type="journal article" date="2023" name="G3 (Bethesda)">
        <title>A haplotype-resolved chromosome-scale genome for Quercus rubra L. provides insights into the genetics of adaptive traits for red oak species.</title>
        <authorList>
            <person name="Kapoor B."/>
            <person name="Jenkins J."/>
            <person name="Schmutz J."/>
            <person name="Zhebentyayeva T."/>
            <person name="Kuelheim C."/>
            <person name="Coggeshall M."/>
            <person name="Heim C."/>
            <person name="Lasky J.R."/>
            <person name="Leites L."/>
            <person name="Islam-Faridi N."/>
            <person name="Romero-Severson J."/>
            <person name="DeLeo V.L."/>
            <person name="Lucas S.M."/>
            <person name="Lazic D."/>
            <person name="Gailing O."/>
            <person name="Carlson J."/>
            <person name="Staton M."/>
        </authorList>
    </citation>
    <scope>NUCLEOTIDE SEQUENCE [LARGE SCALE GENOMIC DNA]</scope>
    <source>
        <strain evidence="1">Pseudo-F2</strain>
    </source>
</reference>
<sequence length="77" mass="9245">MAAGYGLAEIYVMKKLQKEKMKTRKEEERANMDEIESEQIKTSGCFFWAFKKIQQSNPRIMDFPKKEVETWDYNKSR</sequence>